<dbReference type="InterPro" id="IPR004265">
    <property type="entry name" value="Dirigent"/>
</dbReference>
<dbReference type="AlphaFoldDB" id="W9RQ57"/>
<evidence type="ECO:0000313" key="5">
    <source>
        <dbReference type="EMBL" id="EXB87363.1"/>
    </source>
</evidence>
<name>W9RQ57_9ROSA</name>
<dbReference type="eggNOG" id="ENOG502RXST">
    <property type="taxonomic scope" value="Eukaryota"/>
</dbReference>
<comment type="subunit">
    <text evidence="2 4">Homodimer.</text>
</comment>
<evidence type="ECO:0000256" key="4">
    <source>
        <dbReference type="RuleBase" id="RU363099"/>
    </source>
</evidence>
<feature type="signal peptide" evidence="4">
    <location>
        <begin position="1"/>
        <end position="25"/>
    </location>
</feature>
<dbReference type="KEGG" id="mnt:21399747"/>
<keyword evidence="4" id="KW-0052">Apoplast</keyword>
<dbReference type="OrthoDB" id="1864232at2759"/>
<comment type="function">
    <text evidence="4">Dirigent proteins impart stereoselectivity on the phenoxy radical-coupling reaction, yielding optically active lignans from two molecules of coniferyl alcohol in the biosynthesis of lignans, flavonolignans, and alkaloids and thus plays a central role in plant secondary metabolism.</text>
</comment>
<evidence type="ECO:0000256" key="3">
    <source>
        <dbReference type="ARBA" id="ARBA00022525"/>
    </source>
</evidence>
<dbReference type="PANTHER" id="PTHR21495">
    <property type="entry name" value="NUCLEOPORIN-RELATED"/>
    <property type="match status" value="1"/>
</dbReference>
<keyword evidence="4" id="KW-0732">Signal</keyword>
<dbReference type="STRING" id="981085.W9RQ57"/>
<comment type="subcellular location">
    <subcellularLocation>
        <location evidence="4">Secreted</location>
        <location evidence="4">Extracellular space</location>
        <location evidence="4">Apoplast</location>
    </subcellularLocation>
</comment>
<protein>
    <recommendedName>
        <fullName evidence="4">Dirigent protein</fullName>
    </recommendedName>
</protein>
<gene>
    <name evidence="5" type="ORF">L484_016709</name>
</gene>
<dbReference type="Pfam" id="PF03018">
    <property type="entry name" value="Dirigent"/>
    <property type="match status" value="1"/>
</dbReference>
<evidence type="ECO:0000256" key="1">
    <source>
        <dbReference type="ARBA" id="ARBA00010746"/>
    </source>
</evidence>
<dbReference type="GO" id="GO:0048046">
    <property type="term" value="C:apoplast"/>
    <property type="evidence" value="ECO:0007669"/>
    <property type="project" value="UniProtKB-SubCell"/>
</dbReference>
<reference evidence="6" key="1">
    <citation type="submission" date="2013-01" db="EMBL/GenBank/DDBJ databases">
        <title>Draft Genome Sequence of a Mulberry Tree, Morus notabilis C.K. Schneid.</title>
        <authorList>
            <person name="He N."/>
            <person name="Zhao S."/>
        </authorList>
    </citation>
    <scope>NUCLEOTIDE SEQUENCE</scope>
</reference>
<dbReference type="InterPro" id="IPR044859">
    <property type="entry name" value="Allene_oxi_cyc_Dirigent"/>
</dbReference>
<dbReference type="EMBL" id="KE344934">
    <property type="protein sequence ID" value="EXB87363.1"/>
    <property type="molecule type" value="Genomic_DNA"/>
</dbReference>
<sequence>MASRILPISKIAILSLFICVALVSADKEEEEYGLVRDGDDKKHFLGHKMEKLSHFRFYWHDTYSGKNPSAVTIVKPPANHTTMTGFGTVTAFDDPLTAKPELSSKLLGRAEGFYAVSSQEEFSLLIAMNFVFLQGKYNGSTISIFGRNRVPDKVRELPVIGGSGLFRFARGYAQVSTYSYDTASGDAVAEYNVYLLHY</sequence>
<comment type="similarity">
    <text evidence="1 4">Belongs to the plant dirigent protein family.</text>
</comment>
<dbReference type="Gene3D" id="2.40.480.10">
    <property type="entry name" value="Allene oxide cyclase-like"/>
    <property type="match status" value="1"/>
</dbReference>
<feature type="chain" id="PRO_5008194188" description="Dirigent protein" evidence="4">
    <location>
        <begin position="26"/>
        <end position="198"/>
    </location>
</feature>
<evidence type="ECO:0000313" key="6">
    <source>
        <dbReference type="Proteomes" id="UP000030645"/>
    </source>
</evidence>
<proteinExistence type="inferred from homology"/>
<dbReference type="GO" id="GO:0009699">
    <property type="term" value="P:phenylpropanoid biosynthetic process"/>
    <property type="evidence" value="ECO:0007669"/>
    <property type="project" value="UniProtKB-ARBA"/>
</dbReference>
<keyword evidence="3 4" id="KW-0964">Secreted</keyword>
<dbReference type="Proteomes" id="UP000030645">
    <property type="component" value="Unassembled WGS sequence"/>
</dbReference>
<accession>W9RQ57</accession>
<evidence type="ECO:0000256" key="2">
    <source>
        <dbReference type="ARBA" id="ARBA00011738"/>
    </source>
</evidence>
<keyword evidence="6" id="KW-1185">Reference proteome</keyword>
<organism evidence="5 6">
    <name type="scientific">Morus notabilis</name>
    <dbReference type="NCBI Taxonomy" id="981085"/>
    <lineage>
        <taxon>Eukaryota</taxon>
        <taxon>Viridiplantae</taxon>
        <taxon>Streptophyta</taxon>
        <taxon>Embryophyta</taxon>
        <taxon>Tracheophyta</taxon>
        <taxon>Spermatophyta</taxon>
        <taxon>Magnoliopsida</taxon>
        <taxon>eudicotyledons</taxon>
        <taxon>Gunneridae</taxon>
        <taxon>Pentapetalae</taxon>
        <taxon>rosids</taxon>
        <taxon>fabids</taxon>
        <taxon>Rosales</taxon>
        <taxon>Moraceae</taxon>
        <taxon>Moreae</taxon>
        <taxon>Morus</taxon>
    </lineage>
</organism>